<dbReference type="AlphaFoldDB" id="A0A653ADY9"/>
<sequence>MKKPAIEIPGESSGHLPGYNGRKSFSQNQQRKDNKIHGFKNMDNLLILRLNHKRTIGLFRSFRSQNQDSKEAAILLIAFHPEMVSLANLGVNLHVCLFGDLQVVSAQTVDFLDIS</sequence>
<gene>
    <name evidence="2" type="ORF">TRIP_B40197</name>
</gene>
<accession>A0A653ADY9</accession>
<evidence type="ECO:0000256" key="1">
    <source>
        <dbReference type="SAM" id="MobiDB-lite"/>
    </source>
</evidence>
<feature type="region of interest" description="Disordered" evidence="1">
    <location>
        <begin position="1"/>
        <end position="37"/>
    </location>
</feature>
<evidence type="ECO:0000313" key="2">
    <source>
        <dbReference type="EMBL" id="VBB46279.1"/>
    </source>
</evidence>
<reference evidence="2" key="1">
    <citation type="submission" date="2018-07" db="EMBL/GenBank/DDBJ databases">
        <authorList>
            <consortium name="Genoscope - CEA"/>
            <person name="William W."/>
        </authorList>
    </citation>
    <scope>NUCLEOTIDE SEQUENCE</scope>
    <source>
        <strain evidence="2">IK1</strain>
    </source>
</reference>
<name>A0A653ADY9_UNCDX</name>
<protein>
    <submittedName>
        <fullName evidence="2">Uncharacterized protein</fullName>
    </submittedName>
</protein>
<proteinExistence type="predicted"/>
<dbReference type="EMBL" id="UPXX01000031">
    <property type="protein sequence ID" value="VBB46279.1"/>
    <property type="molecule type" value="Genomic_DNA"/>
</dbReference>
<organism evidence="2">
    <name type="scientific">Uncultured Desulfatiglans sp</name>
    <dbReference type="NCBI Taxonomy" id="1748965"/>
    <lineage>
        <taxon>Bacteria</taxon>
        <taxon>Pseudomonadati</taxon>
        <taxon>Thermodesulfobacteriota</taxon>
        <taxon>Desulfobacteria</taxon>
        <taxon>Desulfatiglandales</taxon>
        <taxon>Desulfatiglandaceae</taxon>
        <taxon>Desulfatiglans</taxon>
        <taxon>environmental samples</taxon>
    </lineage>
</organism>